<reference evidence="2 3" key="1">
    <citation type="submission" date="2018-10" db="EMBL/GenBank/DDBJ databases">
        <title>Sequencing the genomes of 1000 actinobacteria strains.</title>
        <authorList>
            <person name="Klenk H.-P."/>
        </authorList>
    </citation>
    <scope>NUCLEOTIDE SEQUENCE [LARGE SCALE GENOMIC DNA]</scope>
    <source>
        <strain evidence="2 3">DSM 45175</strain>
    </source>
</reference>
<gene>
    <name evidence="2" type="ORF">BDK92_1728</name>
</gene>
<name>A0A495JGH9_9ACTN</name>
<dbReference type="Proteomes" id="UP000277671">
    <property type="component" value="Unassembled WGS sequence"/>
</dbReference>
<dbReference type="OrthoDB" id="9814777at2"/>
<feature type="compositionally biased region" description="Basic and acidic residues" evidence="1">
    <location>
        <begin position="49"/>
        <end position="62"/>
    </location>
</feature>
<evidence type="ECO:0000313" key="2">
    <source>
        <dbReference type="EMBL" id="RKR87452.1"/>
    </source>
</evidence>
<feature type="region of interest" description="Disordered" evidence="1">
    <location>
        <begin position="27"/>
        <end position="68"/>
    </location>
</feature>
<proteinExistence type="predicted"/>
<evidence type="ECO:0000256" key="1">
    <source>
        <dbReference type="SAM" id="MobiDB-lite"/>
    </source>
</evidence>
<keyword evidence="3" id="KW-1185">Reference proteome</keyword>
<organism evidence="2 3">
    <name type="scientific">Micromonospora pisi</name>
    <dbReference type="NCBI Taxonomy" id="589240"/>
    <lineage>
        <taxon>Bacteria</taxon>
        <taxon>Bacillati</taxon>
        <taxon>Actinomycetota</taxon>
        <taxon>Actinomycetes</taxon>
        <taxon>Micromonosporales</taxon>
        <taxon>Micromonosporaceae</taxon>
        <taxon>Micromonospora</taxon>
    </lineage>
</organism>
<comment type="caution">
    <text evidence="2">The sequence shown here is derived from an EMBL/GenBank/DDBJ whole genome shotgun (WGS) entry which is preliminary data.</text>
</comment>
<dbReference type="RefSeq" id="WP_121156209.1">
    <property type="nucleotide sequence ID" value="NZ_RBKT01000001.1"/>
</dbReference>
<evidence type="ECO:0000313" key="3">
    <source>
        <dbReference type="Proteomes" id="UP000277671"/>
    </source>
</evidence>
<dbReference type="EMBL" id="RBKT01000001">
    <property type="protein sequence ID" value="RKR87452.1"/>
    <property type="molecule type" value="Genomic_DNA"/>
</dbReference>
<dbReference type="AlphaFoldDB" id="A0A495JGH9"/>
<accession>A0A495JGH9</accession>
<sequence length="68" mass="7786">MRWRWFLRVADNPEPIGPATQYVGRSGGYLRAAPDHSDAQPAQVTEPVTAERSRARWPENRGSHWRSV</sequence>
<protein>
    <submittedName>
        <fullName evidence="2">Uncharacterized protein</fullName>
    </submittedName>
</protein>